<name>A0AAV8X7B8_9CUCU</name>
<gene>
    <name evidence="1" type="ORF">NQ314_013323</name>
</gene>
<organism evidence="1 2">
    <name type="scientific">Rhamnusium bicolor</name>
    <dbReference type="NCBI Taxonomy" id="1586634"/>
    <lineage>
        <taxon>Eukaryota</taxon>
        <taxon>Metazoa</taxon>
        <taxon>Ecdysozoa</taxon>
        <taxon>Arthropoda</taxon>
        <taxon>Hexapoda</taxon>
        <taxon>Insecta</taxon>
        <taxon>Pterygota</taxon>
        <taxon>Neoptera</taxon>
        <taxon>Endopterygota</taxon>
        <taxon>Coleoptera</taxon>
        <taxon>Polyphaga</taxon>
        <taxon>Cucujiformia</taxon>
        <taxon>Chrysomeloidea</taxon>
        <taxon>Cerambycidae</taxon>
        <taxon>Lepturinae</taxon>
        <taxon>Rhagiini</taxon>
        <taxon>Rhamnusium</taxon>
    </lineage>
</organism>
<accession>A0AAV8X7B8</accession>
<reference evidence="1" key="1">
    <citation type="journal article" date="2023" name="Insect Mol. Biol.">
        <title>Genome sequencing provides insights into the evolution of gene families encoding plant cell wall-degrading enzymes in longhorned beetles.</title>
        <authorList>
            <person name="Shin N.R."/>
            <person name="Okamura Y."/>
            <person name="Kirsch R."/>
            <person name="Pauchet Y."/>
        </authorList>
    </citation>
    <scope>NUCLEOTIDE SEQUENCE</scope>
    <source>
        <strain evidence="1">RBIC_L_NR</strain>
    </source>
</reference>
<protein>
    <submittedName>
        <fullName evidence="1">Uncharacterized protein</fullName>
    </submittedName>
</protein>
<dbReference type="Proteomes" id="UP001162156">
    <property type="component" value="Unassembled WGS sequence"/>
</dbReference>
<dbReference type="AlphaFoldDB" id="A0AAV8X7B8"/>
<evidence type="ECO:0000313" key="1">
    <source>
        <dbReference type="EMBL" id="KAJ8934449.1"/>
    </source>
</evidence>
<comment type="caution">
    <text evidence="1">The sequence shown here is derived from an EMBL/GenBank/DDBJ whole genome shotgun (WGS) entry which is preliminary data.</text>
</comment>
<evidence type="ECO:0000313" key="2">
    <source>
        <dbReference type="Proteomes" id="UP001162156"/>
    </source>
</evidence>
<dbReference type="EMBL" id="JANEYF010003725">
    <property type="protein sequence ID" value="KAJ8934449.1"/>
    <property type="molecule type" value="Genomic_DNA"/>
</dbReference>
<sequence>MLNTEYEHHEVQEIIYEDQGDEEGAIHYVIEEQTEYEENTEPNSEYNDESMDYTYEEENEELVDNPPEEEVGENAAVDINAADIKREDELVACDICQKSF</sequence>
<proteinExistence type="predicted"/>
<keyword evidence="2" id="KW-1185">Reference proteome</keyword>